<dbReference type="GO" id="GO:0005654">
    <property type="term" value="C:nucleoplasm"/>
    <property type="evidence" value="ECO:0007669"/>
    <property type="project" value="TreeGrafter"/>
</dbReference>
<accession>A0A8S3VK52</accession>
<dbReference type="PROSITE" id="PS50119">
    <property type="entry name" value="ZF_BBOX"/>
    <property type="match status" value="1"/>
</dbReference>
<gene>
    <name evidence="7" type="ORF">MEDL_65517</name>
</gene>
<evidence type="ECO:0000313" key="8">
    <source>
        <dbReference type="Proteomes" id="UP000683360"/>
    </source>
</evidence>
<sequence>MATSHTKDTNHFNDVLTCTICLETYKVPKYLPCLHTSCESCIKSYIVPSSQTEKQSEGLKCPVCCTGVSPDKTQGKQETRACNLPTNHIVKSMLDKRAIQISEQLCNSCQINNETKTAISWCTICEEAFCEQCDKCHKSFKFTAKHKVILIQEIQSGNSNLKISEVLKCEEYSPKIVEVCCVDHSQPCCTLCAQISHRKFENVTSIENPAKGIKQFNLTTTLIKKT</sequence>
<keyword evidence="2 4" id="KW-0863">Zinc-finger</keyword>
<name>A0A8S3VK52_MYTED</name>
<feature type="domain" description="B box-type" evidence="6">
    <location>
        <begin position="101"/>
        <end position="151"/>
    </location>
</feature>
<dbReference type="InterPro" id="IPR018957">
    <property type="entry name" value="Znf_C3HC4_RING-type"/>
</dbReference>
<reference evidence="7" key="1">
    <citation type="submission" date="2021-03" db="EMBL/GenBank/DDBJ databases">
        <authorList>
            <person name="Bekaert M."/>
        </authorList>
    </citation>
    <scope>NUCLEOTIDE SEQUENCE</scope>
</reference>
<dbReference type="GO" id="GO:0045087">
    <property type="term" value="P:innate immune response"/>
    <property type="evidence" value="ECO:0007669"/>
    <property type="project" value="TreeGrafter"/>
</dbReference>
<dbReference type="InterPro" id="IPR013083">
    <property type="entry name" value="Znf_RING/FYVE/PHD"/>
</dbReference>
<dbReference type="InterPro" id="IPR001841">
    <property type="entry name" value="Znf_RING"/>
</dbReference>
<keyword evidence="7" id="KW-0808">Transferase</keyword>
<dbReference type="PROSITE" id="PS50089">
    <property type="entry name" value="ZF_RING_2"/>
    <property type="match status" value="1"/>
</dbReference>
<organism evidence="7 8">
    <name type="scientific">Mytilus edulis</name>
    <name type="common">Blue mussel</name>
    <dbReference type="NCBI Taxonomy" id="6550"/>
    <lineage>
        <taxon>Eukaryota</taxon>
        <taxon>Metazoa</taxon>
        <taxon>Spiralia</taxon>
        <taxon>Lophotrochozoa</taxon>
        <taxon>Mollusca</taxon>
        <taxon>Bivalvia</taxon>
        <taxon>Autobranchia</taxon>
        <taxon>Pteriomorphia</taxon>
        <taxon>Mytilida</taxon>
        <taxon>Mytiloidea</taxon>
        <taxon>Mytilidae</taxon>
        <taxon>Mytilinae</taxon>
        <taxon>Mytilus</taxon>
    </lineage>
</organism>
<dbReference type="InterPro" id="IPR000315">
    <property type="entry name" value="Znf_B-box"/>
</dbReference>
<dbReference type="PANTHER" id="PTHR25462">
    <property type="entry name" value="BONUS, ISOFORM C-RELATED"/>
    <property type="match status" value="1"/>
</dbReference>
<evidence type="ECO:0000256" key="4">
    <source>
        <dbReference type="PROSITE-ProRule" id="PRU00024"/>
    </source>
</evidence>
<dbReference type="OrthoDB" id="9992988at2759"/>
<dbReference type="Proteomes" id="UP000683360">
    <property type="component" value="Unassembled WGS sequence"/>
</dbReference>
<comment type="caution">
    <text evidence="7">The sequence shown here is derived from an EMBL/GenBank/DDBJ whole genome shotgun (WGS) entry which is preliminary data.</text>
</comment>
<evidence type="ECO:0000259" key="6">
    <source>
        <dbReference type="PROSITE" id="PS50119"/>
    </source>
</evidence>
<dbReference type="InterPro" id="IPR047153">
    <property type="entry name" value="TRIM45/56/19-like"/>
</dbReference>
<dbReference type="PANTHER" id="PTHR25462:SF299">
    <property type="entry name" value="E3 UBIQUITIN-PROTEIN LIGASE TRIM56"/>
    <property type="match status" value="1"/>
</dbReference>
<proteinExistence type="predicted"/>
<evidence type="ECO:0000256" key="2">
    <source>
        <dbReference type="ARBA" id="ARBA00022771"/>
    </source>
</evidence>
<keyword evidence="8" id="KW-1185">Reference proteome</keyword>
<dbReference type="SMART" id="SM00184">
    <property type="entry name" value="RING"/>
    <property type="match status" value="1"/>
</dbReference>
<keyword evidence="1" id="KW-0479">Metal-binding</keyword>
<evidence type="ECO:0000259" key="5">
    <source>
        <dbReference type="PROSITE" id="PS50089"/>
    </source>
</evidence>
<feature type="domain" description="RING-type" evidence="5">
    <location>
        <begin position="18"/>
        <end position="64"/>
    </location>
</feature>
<dbReference type="Gene3D" id="3.30.160.60">
    <property type="entry name" value="Classic Zinc Finger"/>
    <property type="match status" value="1"/>
</dbReference>
<evidence type="ECO:0000256" key="1">
    <source>
        <dbReference type="ARBA" id="ARBA00022723"/>
    </source>
</evidence>
<dbReference type="SUPFAM" id="SSF57850">
    <property type="entry name" value="RING/U-box"/>
    <property type="match status" value="1"/>
</dbReference>
<dbReference type="AlphaFoldDB" id="A0A8S3VK52"/>
<dbReference type="Pfam" id="PF00097">
    <property type="entry name" value="zf-C3HC4"/>
    <property type="match status" value="1"/>
</dbReference>
<evidence type="ECO:0000313" key="7">
    <source>
        <dbReference type="EMBL" id="CAG2254014.1"/>
    </source>
</evidence>
<dbReference type="EMBL" id="CAJPWZ010003202">
    <property type="protein sequence ID" value="CAG2254014.1"/>
    <property type="molecule type" value="Genomic_DNA"/>
</dbReference>
<keyword evidence="3" id="KW-0862">Zinc</keyword>
<evidence type="ECO:0000256" key="3">
    <source>
        <dbReference type="ARBA" id="ARBA00022833"/>
    </source>
</evidence>
<protein>
    <submittedName>
        <fullName evidence="7">TRIM56</fullName>
        <ecNumber evidence="7">2.3.2.27</ecNumber>
    </submittedName>
</protein>
<dbReference type="CDD" id="cd19757">
    <property type="entry name" value="Bbox1"/>
    <property type="match status" value="1"/>
</dbReference>
<keyword evidence="7" id="KW-0012">Acyltransferase</keyword>
<dbReference type="GO" id="GO:0061630">
    <property type="term" value="F:ubiquitin protein ligase activity"/>
    <property type="evidence" value="ECO:0007669"/>
    <property type="project" value="UniProtKB-EC"/>
</dbReference>
<dbReference type="Gene3D" id="3.30.40.10">
    <property type="entry name" value="Zinc/RING finger domain, C3HC4 (zinc finger)"/>
    <property type="match status" value="1"/>
</dbReference>
<dbReference type="EC" id="2.3.2.27" evidence="7"/>
<dbReference type="GO" id="GO:0008270">
    <property type="term" value="F:zinc ion binding"/>
    <property type="evidence" value="ECO:0007669"/>
    <property type="project" value="UniProtKB-KW"/>
</dbReference>
<dbReference type="GO" id="GO:0060340">
    <property type="term" value="P:positive regulation of type I interferon-mediated signaling pathway"/>
    <property type="evidence" value="ECO:0007669"/>
    <property type="project" value="TreeGrafter"/>
</dbReference>